<name>A0A084W5T3_ANOSI</name>
<evidence type="ECO:0000313" key="11">
    <source>
        <dbReference type="EMBL" id="KFB45577.1"/>
    </source>
</evidence>
<protein>
    <submittedName>
        <fullName evidence="12">Peptidase S1 domain-containing protein</fullName>
    </submittedName>
</protein>
<dbReference type="OMA" id="WHATIFL"/>
<evidence type="ECO:0000313" key="13">
    <source>
        <dbReference type="Proteomes" id="UP000030765"/>
    </source>
</evidence>
<sequence length="350" mass="39729">MPAKYDPKRRECGARKVPFKYLIHYAQEAKDHWPWHATIFLNNNGTFQYACGGSIIDTNTILTAAHCVHTPNGLISENRIEVHLGRMELNNTDDRVQVHRVSKLIVHPHFLLNNIDNDIALIKLSTNITLTYFVQPVCLWDKGDDMKWIIEHNGILAGFGETENHSVSNHLREATVKVIRWWDCIETNREAYSKTLTSSMFCGRGNESANACKGDSGGGLVFEYAGSWFIRGLVSFIPGDPVKQCDISAYTVFMDVAKYLDWIEQHVEPTNPSNVNHRFIDDNPNLQYLNQDDCGIPQGDGNIKNVNVYPWIGLIGTETSYNNFVIRCQVTLIHEWYAVAPAHCIYNNTV</sequence>
<dbReference type="InterPro" id="IPR001314">
    <property type="entry name" value="Peptidase_S1A"/>
</dbReference>
<keyword evidence="4" id="KW-0732">Signal</keyword>
<dbReference type="InterPro" id="IPR001254">
    <property type="entry name" value="Trypsin_dom"/>
</dbReference>
<keyword evidence="2" id="KW-0964">Secreted</keyword>
<dbReference type="AlphaFoldDB" id="A0A084W5T3"/>
<dbReference type="STRING" id="74873.A0A084W5T3"/>
<dbReference type="InterPro" id="IPR043504">
    <property type="entry name" value="Peptidase_S1_PA_chymotrypsin"/>
</dbReference>
<comment type="subcellular location">
    <subcellularLocation>
        <location evidence="1">Secreted</location>
    </subcellularLocation>
</comment>
<gene>
    <name evidence="11" type="ORF">ZHAS_00013564</name>
</gene>
<dbReference type="CDD" id="cd00190">
    <property type="entry name" value="Tryp_SPc"/>
    <property type="match status" value="1"/>
</dbReference>
<dbReference type="FunFam" id="2.40.10.10:FF:000146">
    <property type="entry name" value="Serine protease 53"/>
    <property type="match status" value="1"/>
</dbReference>
<dbReference type="Pfam" id="PF00089">
    <property type="entry name" value="Trypsin"/>
    <property type="match status" value="1"/>
</dbReference>
<evidence type="ECO:0000256" key="8">
    <source>
        <dbReference type="ARBA" id="ARBA00023157"/>
    </source>
</evidence>
<keyword evidence="3" id="KW-0645">Protease</keyword>
<dbReference type="Proteomes" id="UP000030765">
    <property type="component" value="Unassembled WGS sequence"/>
</dbReference>
<evidence type="ECO:0000259" key="10">
    <source>
        <dbReference type="PROSITE" id="PS50240"/>
    </source>
</evidence>
<dbReference type="InterPro" id="IPR009003">
    <property type="entry name" value="Peptidase_S1_PA"/>
</dbReference>
<dbReference type="PANTHER" id="PTHR24260:SF136">
    <property type="entry name" value="GH08193P-RELATED"/>
    <property type="match status" value="1"/>
</dbReference>
<dbReference type="InterPro" id="IPR051333">
    <property type="entry name" value="CLIP_Serine_Protease"/>
</dbReference>
<dbReference type="EMBL" id="ATLV01020693">
    <property type="status" value="NOT_ANNOTATED_CDS"/>
    <property type="molecule type" value="Genomic_DNA"/>
</dbReference>
<keyword evidence="6" id="KW-0720">Serine protease</keyword>
<keyword evidence="8" id="KW-1015">Disulfide bond</keyword>
<evidence type="ECO:0000256" key="2">
    <source>
        <dbReference type="ARBA" id="ARBA00022525"/>
    </source>
</evidence>
<dbReference type="VEuPathDB" id="VectorBase:ASIC013564"/>
<dbReference type="SUPFAM" id="SSF50494">
    <property type="entry name" value="Trypsin-like serine proteases"/>
    <property type="match status" value="2"/>
</dbReference>
<evidence type="ECO:0000256" key="3">
    <source>
        <dbReference type="ARBA" id="ARBA00022670"/>
    </source>
</evidence>
<dbReference type="InterPro" id="IPR018114">
    <property type="entry name" value="TRYPSIN_HIS"/>
</dbReference>
<organism evidence="11">
    <name type="scientific">Anopheles sinensis</name>
    <name type="common">Mosquito</name>
    <dbReference type="NCBI Taxonomy" id="74873"/>
    <lineage>
        <taxon>Eukaryota</taxon>
        <taxon>Metazoa</taxon>
        <taxon>Ecdysozoa</taxon>
        <taxon>Arthropoda</taxon>
        <taxon>Hexapoda</taxon>
        <taxon>Insecta</taxon>
        <taxon>Pterygota</taxon>
        <taxon>Neoptera</taxon>
        <taxon>Endopterygota</taxon>
        <taxon>Diptera</taxon>
        <taxon>Nematocera</taxon>
        <taxon>Culicoidea</taxon>
        <taxon>Culicidae</taxon>
        <taxon>Anophelinae</taxon>
        <taxon>Anopheles</taxon>
    </lineage>
</organism>
<dbReference type="Gene3D" id="2.40.10.10">
    <property type="entry name" value="Trypsin-like serine proteases"/>
    <property type="match status" value="1"/>
</dbReference>
<reference evidence="12" key="2">
    <citation type="submission" date="2020-05" db="UniProtKB">
        <authorList>
            <consortium name="EnsemblMetazoa"/>
        </authorList>
    </citation>
    <scope>IDENTIFICATION</scope>
</reference>
<keyword evidence="13" id="KW-1185">Reference proteome</keyword>
<evidence type="ECO:0000313" key="12">
    <source>
        <dbReference type="EnsemblMetazoa" id="ASIC013564-PA"/>
    </source>
</evidence>
<dbReference type="PROSITE" id="PS50240">
    <property type="entry name" value="TRYPSIN_DOM"/>
    <property type="match status" value="1"/>
</dbReference>
<comment type="similarity">
    <text evidence="9">Belongs to the peptidase S1 family. CLIP subfamily.</text>
</comment>
<dbReference type="PROSITE" id="PS00134">
    <property type="entry name" value="TRYPSIN_HIS"/>
    <property type="match status" value="1"/>
</dbReference>
<dbReference type="PRINTS" id="PR00722">
    <property type="entry name" value="CHYMOTRYPSIN"/>
</dbReference>
<evidence type="ECO:0000256" key="7">
    <source>
        <dbReference type="ARBA" id="ARBA00023145"/>
    </source>
</evidence>
<reference evidence="11 13" key="1">
    <citation type="journal article" date="2014" name="BMC Genomics">
        <title>Genome sequence of Anopheles sinensis provides insight into genetics basis of mosquito competence for malaria parasites.</title>
        <authorList>
            <person name="Zhou D."/>
            <person name="Zhang D."/>
            <person name="Ding G."/>
            <person name="Shi L."/>
            <person name="Hou Q."/>
            <person name="Ye Y."/>
            <person name="Xu Y."/>
            <person name="Zhou H."/>
            <person name="Xiong C."/>
            <person name="Li S."/>
            <person name="Yu J."/>
            <person name="Hong S."/>
            <person name="Yu X."/>
            <person name="Zou P."/>
            <person name="Chen C."/>
            <person name="Chang X."/>
            <person name="Wang W."/>
            <person name="Lv Y."/>
            <person name="Sun Y."/>
            <person name="Ma L."/>
            <person name="Shen B."/>
            <person name="Zhu C."/>
        </authorList>
    </citation>
    <scope>NUCLEOTIDE SEQUENCE [LARGE SCALE GENOMIC DNA]</scope>
</reference>
<dbReference type="GO" id="GO:0005576">
    <property type="term" value="C:extracellular region"/>
    <property type="evidence" value="ECO:0007669"/>
    <property type="project" value="UniProtKB-SubCell"/>
</dbReference>
<proteinExistence type="inferred from homology"/>
<dbReference type="EnsemblMetazoa" id="ASIC013564-RA">
    <property type="protein sequence ID" value="ASIC013564-PA"/>
    <property type="gene ID" value="ASIC013564"/>
</dbReference>
<keyword evidence="7" id="KW-0865">Zymogen</keyword>
<dbReference type="GO" id="GO:0004252">
    <property type="term" value="F:serine-type endopeptidase activity"/>
    <property type="evidence" value="ECO:0007669"/>
    <property type="project" value="InterPro"/>
</dbReference>
<dbReference type="GO" id="GO:0006508">
    <property type="term" value="P:proteolysis"/>
    <property type="evidence" value="ECO:0007669"/>
    <property type="project" value="UniProtKB-KW"/>
</dbReference>
<evidence type="ECO:0000256" key="6">
    <source>
        <dbReference type="ARBA" id="ARBA00022825"/>
    </source>
</evidence>
<dbReference type="SMART" id="SM00020">
    <property type="entry name" value="Tryp_SPc"/>
    <property type="match status" value="1"/>
</dbReference>
<evidence type="ECO:0000256" key="5">
    <source>
        <dbReference type="ARBA" id="ARBA00022801"/>
    </source>
</evidence>
<feature type="domain" description="Peptidase S1" evidence="10">
    <location>
        <begin position="22"/>
        <end position="268"/>
    </location>
</feature>
<evidence type="ECO:0000256" key="4">
    <source>
        <dbReference type="ARBA" id="ARBA00022729"/>
    </source>
</evidence>
<evidence type="ECO:0000256" key="9">
    <source>
        <dbReference type="ARBA" id="ARBA00024195"/>
    </source>
</evidence>
<accession>A0A084W5T3</accession>
<dbReference type="OrthoDB" id="7215686at2759"/>
<dbReference type="VEuPathDB" id="VectorBase:ASIS005031"/>
<evidence type="ECO:0000256" key="1">
    <source>
        <dbReference type="ARBA" id="ARBA00004613"/>
    </source>
</evidence>
<dbReference type="PANTHER" id="PTHR24260">
    <property type="match status" value="1"/>
</dbReference>
<keyword evidence="5" id="KW-0378">Hydrolase</keyword>
<dbReference type="EMBL" id="KE525305">
    <property type="protein sequence ID" value="KFB45577.1"/>
    <property type="molecule type" value="Genomic_DNA"/>
</dbReference>